<proteinExistence type="predicted"/>
<name>A0A7S0W0W5_9CRYP</name>
<dbReference type="EMBL" id="HBFN01024436">
    <property type="protein sequence ID" value="CAD8800481.1"/>
    <property type="molecule type" value="Transcribed_RNA"/>
</dbReference>
<feature type="region of interest" description="Disordered" evidence="1">
    <location>
        <begin position="217"/>
        <end position="241"/>
    </location>
</feature>
<reference evidence="2" key="1">
    <citation type="submission" date="2021-01" db="EMBL/GenBank/DDBJ databases">
        <authorList>
            <person name="Corre E."/>
            <person name="Pelletier E."/>
            <person name="Niang G."/>
            <person name="Scheremetjew M."/>
            <person name="Finn R."/>
            <person name="Kale V."/>
            <person name="Holt S."/>
            <person name="Cochrane G."/>
            <person name="Meng A."/>
            <person name="Brown T."/>
            <person name="Cohen L."/>
        </authorList>
    </citation>
    <scope>NUCLEOTIDE SEQUENCE</scope>
    <source>
        <strain evidence="2">CCMP443</strain>
    </source>
</reference>
<gene>
    <name evidence="2" type="ORF">HTEP1355_LOCUS14154</name>
</gene>
<sequence length="241" mass="26818">MTQQSTSTRCDAAMPSLPQFAAPKQDANVHPEANEIVESFRDEIVAFHTAVDGRLVSVHTLINNIAVANNKPPMPPPAIAFLVELKQDQKTGPDGPIITEEQLIGAFKKLVPAKDDKQVFEDKVVTHIREATERLKYVAKVYPEIKGALTDFHKKIGGNSDRLYQWFCDLLPDGTNVPKQAFLGMMMRVPPTMETVPLQAFLAGVRDNMDEKDTADRFIEVRPSPRPQALDPRPQTLGPRP</sequence>
<evidence type="ECO:0000313" key="2">
    <source>
        <dbReference type="EMBL" id="CAD8800481.1"/>
    </source>
</evidence>
<accession>A0A7S0W0W5</accession>
<evidence type="ECO:0000256" key="1">
    <source>
        <dbReference type="SAM" id="MobiDB-lite"/>
    </source>
</evidence>
<protein>
    <submittedName>
        <fullName evidence="2">Uncharacterized protein</fullName>
    </submittedName>
</protein>
<dbReference type="AlphaFoldDB" id="A0A7S0W0W5"/>
<organism evidence="2">
    <name type="scientific">Hemiselmis tepida</name>
    <dbReference type="NCBI Taxonomy" id="464990"/>
    <lineage>
        <taxon>Eukaryota</taxon>
        <taxon>Cryptophyceae</taxon>
        <taxon>Cryptomonadales</taxon>
        <taxon>Hemiselmidaceae</taxon>
        <taxon>Hemiselmis</taxon>
    </lineage>
</organism>